<reference evidence="12 13" key="1">
    <citation type="submission" date="2018-08" db="EMBL/GenBank/DDBJ databases">
        <title>A genome reference for cultivated species of the human gut microbiota.</title>
        <authorList>
            <person name="Zou Y."/>
            <person name="Xue W."/>
            <person name="Luo G."/>
        </authorList>
    </citation>
    <scope>NUCLEOTIDE SEQUENCE [LARGE SCALE GENOMIC DNA]</scope>
    <source>
        <strain evidence="12 13">AM40-30BH</strain>
    </source>
</reference>
<dbReference type="SMART" id="SM00388">
    <property type="entry name" value="HisKA"/>
    <property type="match status" value="1"/>
</dbReference>
<dbReference type="InterPro" id="IPR036097">
    <property type="entry name" value="HisK_dim/P_sf"/>
</dbReference>
<dbReference type="InterPro" id="IPR036890">
    <property type="entry name" value="HATPase_C_sf"/>
</dbReference>
<dbReference type="SUPFAM" id="SSF47384">
    <property type="entry name" value="Homodimeric domain of signal transducing histidine kinase"/>
    <property type="match status" value="1"/>
</dbReference>
<dbReference type="Pfam" id="PF00512">
    <property type="entry name" value="HisKA"/>
    <property type="match status" value="1"/>
</dbReference>
<dbReference type="Pfam" id="PF13426">
    <property type="entry name" value="PAS_9"/>
    <property type="match status" value="2"/>
</dbReference>
<dbReference type="Pfam" id="PF00072">
    <property type="entry name" value="Response_reg"/>
    <property type="match status" value="1"/>
</dbReference>
<evidence type="ECO:0000256" key="8">
    <source>
        <dbReference type="PROSITE-ProRule" id="PRU00169"/>
    </source>
</evidence>
<dbReference type="InterPro" id="IPR035965">
    <property type="entry name" value="PAS-like_dom_sf"/>
</dbReference>
<dbReference type="InterPro" id="IPR001789">
    <property type="entry name" value="Sig_transdc_resp-reg_receiver"/>
</dbReference>
<feature type="modified residue" description="4-aspartylphosphate" evidence="8">
    <location>
        <position position="815"/>
    </location>
</feature>
<dbReference type="FunFam" id="3.30.565.10:FF:000006">
    <property type="entry name" value="Sensor histidine kinase WalK"/>
    <property type="match status" value="1"/>
</dbReference>
<comment type="caution">
    <text evidence="12">The sequence shown here is derived from an EMBL/GenBank/DDBJ whole genome shotgun (WGS) entry which is preliminary data.</text>
</comment>
<comment type="catalytic activity">
    <reaction evidence="1">
        <text>ATP + protein L-histidine = ADP + protein N-phospho-L-histidine.</text>
        <dbReference type="EC" id="2.7.13.3"/>
    </reaction>
</comment>
<accession>A0A413V6C9</accession>
<keyword evidence="3 8" id="KW-0597">Phosphoprotein</keyword>
<dbReference type="SMART" id="SM00448">
    <property type="entry name" value="REC"/>
    <property type="match status" value="1"/>
</dbReference>
<evidence type="ECO:0000256" key="5">
    <source>
        <dbReference type="ARBA" id="ARBA00022777"/>
    </source>
</evidence>
<dbReference type="CDD" id="cd00082">
    <property type="entry name" value="HisKA"/>
    <property type="match status" value="1"/>
</dbReference>
<proteinExistence type="predicted"/>
<evidence type="ECO:0000259" key="10">
    <source>
        <dbReference type="PROSITE" id="PS50110"/>
    </source>
</evidence>
<evidence type="ECO:0000259" key="11">
    <source>
        <dbReference type="PROSITE" id="PS50112"/>
    </source>
</evidence>
<feature type="domain" description="PAS" evidence="11">
    <location>
        <begin position="246"/>
        <end position="297"/>
    </location>
</feature>
<protein>
    <recommendedName>
        <fullName evidence="2">histidine kinase</fullName>
        <ecNumber evidence="2">2.7.13.3</ecNumber>
    </recommendedName>
</protein>
<evidence type="ECO:0000256" key="1">
    <source>
        <dbReference type="ARBA" id="ARBA00000085"/>
    </source>
</evidence>
<feature type="domain" description="Histidine kinase" evidence="9">
    <location>
        <begin position="517"/>
        <end position="727"/>
    </location>
</feature>
<gene>
    <name evidence="12" type="ORF">DW888_20085</name>
</gene>
<dbReference type="InterPro" id="IPR005467">
    <property type="entry name" value="His_kinase_dom"/>
</dbReference>
<dbReference type="CDD" id="cd16922">
    <property type="entry name" value="HATPase_EvgS-ArcB-TorS-like"/>
    <property type="match status" value="1"/>
</dbReference>
<dbReference type="PANTHER" id="PTHR43711">
    <property type="entry name" value="TWO-COMPONENT HISTIDINE KINASE"/>
    <property type="match status" value="1"/>
</dbReference>
<evidence type="ECO:0000259" key="9">
    <source>
        <dbReference type="PROSITE" id="PS50109"/>
    </source>
</evidence>
<dbReference type="CDD" id="cd17546">
    <property type="entry name" value="REC_hyHK_CKI1_RcsC-like"/>
    <property type="match status" value="1"/>
</dbReference>
<evidence type="ECO:0000313" key="12">
    <source>
        <dbReference type="EMBL" id="RHB29126.1"/>
    </source>
</evidence>
<dbReference type="Gene3D" id="3.30.450.20">
    <property type="entry name" value="PAS domain"/>
    <property type="match status" value="2"/>
</dbReference>
<dbReference type="Proteomes" id="UP000284379">
    <property type="component" value="Unassembled WGS sequence"/>
</dbReference>
<dbReference type="PROSITE" id="PS50109">
    <property type="entry name" value="HIS_KIN"/>
    <property type="match status" value="1"/>
</dbReference>
<keyword evidence="4" id="KW-0808">Transferase</keyword>
<keyword evidence="7" id="KW-0472">Membrane</keyword>
<dbReference type="Pfam" id="PF02518">
    <property type="entry name" value="HATPase_c"/>
    <property type="match status" value="1"/>
</dbReference>
<dbReference type="RefSeq" id="WP_122202345.1">
    <property type="nucleotide sequence ID" value="NZ_CABJFV010000034.1"/>
</dbReference>
<organism evidence="12 13">
    <name type="scientific">Bacteroides nordii</name>
    <dbReference type="NCBI Taxonomy" id="291645"/>
    <lineage>
        <taxon>Bacteria</taxon>
        <taxon>Pseudomonadati</taxon>
        <taxon>Bacteroidota</taxon>
        <taxon>Bacteroidia</taxon>
        <taxon>Bacteroidales</taxon>
        <taxon>Bacteroidaceae</taxon>
        <taxon>Bacteroides</taxon>
    </lineage>
</organism>
<sequence>MDRTLHDAQNAKKILQITADTMILVDQDGTCVDIDTHSSLWFLQEEKLLGKNIFDLLPLYTRQKLVPIFRQVIDKQKSVSKNYKLELTEGTYYFKCIMYPYEDKVLCQYRDITARSNVKLQLERTNHELREIQKAAQIGQWKYVSKERMFYYWGYTGILCGEAQRSIPIERYYEMIVEEDRSLFAKWLENNEKEMNENSTSYRITYDGEIYYLRIQTYTREELSDGTFYMEGYVQNVTDIQRHRNDINTLTHAINNAKESIFAARKDGTLIFANRLFKENHGISEEDKLNLYKIYELAGDINTAEDWQQRYKQINEGSYCNFIAYQPIPGNKKILAFEGTMYHVTSDEGESSYWSFTHDITERLHYESQIKRLNSIMDTTMENLPAGIVVKDVNSDFCYIYRNRESYNRDMSFENETTGMTDFDYYPQEVAEQKRKEDMEVAATGKCKHWVTEEKDKNGNLIILDKQKIKVEGKDFSPVVISIEWDITQLELMKRELMISKEKAETSDNMKSAFLANMSHEIRTPLNAIVGFSRLIAESENADERQEYYTIVDANNERLLQLINEILDLSKIESGIVEFTYAPVRLNGLCKEIHDAHVFRTPQGVQLLYEPSNETTIIDSDKNRIFQVLSNLIGNALKFTTEGSISYGYRQEGEKVIFHVTDTGTGIAADKVNKVFERFMKLNNTAQGTGLGLSICKTIIERLGGEISVTSEIGKGTTFTFWLPAKFNVETEPSTLAKESLPTNTENNTATVELQPGNVDKGTDMPTILIAEDTDSNYDLLNAILKKNYNLTRARDGMEVVMMFEEVKPDLILMDIKMPNLNGLEATKIIRELSPDVPIIMQSAFAYEYDRNAAADAGCTEFIPKPIAQEKLKTIIKKYLKS</sequence>
<feature type="domain" description="Response regulatory" evidence="10">
    <location>
        <begin position="767"/>
        <end position="880"/>
    </location>
</feature>
<dbReference type="InterPro" id="IPR000014">
    <property type="entry name" value="PAS"/>
</dbReference>
<name>A0A413V6C9_9BACE</name>
<evidence type="ECO:0000256" key="2">
    <source>
        <dbReference type="ARBA" id="ARBA00012438"/>
    </source>
</evidence>
<keyword evidence="6" id="KW-0902">Two-component regulatory system</keyword>
<dbReference type="SMART" id="SM00387">
    <property type="entry name" value="HATPase_c"/>
    <property type="match status" value="1"/>
</dbReference>
<evidence type="ECO:0000256" key="7">
    <source>
        <dbReference type="ARBA" id="ARBA00023136"/>
    </source>
</evidence>
<dbReference type="SUPFAM" id="SSF55874">
    <property type="entry name" value="ATPase domain of HSP90 chaperone/DNA topoisomerase II/histidine kinase"/>
    <property type="match status" value="1"/>
</dbReference>
<dbReference type="Gene3D" id="1.10.287.130">
    <property type="match status" value="1"/>
</dbReference>
<dbReference type="Gene3D" id="3.30.565.10">
    <property type="entry name" value="Histidine kinase-like ATPase, C-terminal domain"/>
    <property type="match status" value="1"/>
</dbReference>
<dbReference type="PROSITE" id="PS50110">
    <property type="entry name" value="RESPONSE_REGULATORY"/>
    <property type="match status" value="1"/>
</dbReference>
<dbReference type="EMBL" id="QSGO01000034">
    <property type="protein sequence ID" value="RHB29126.1"/>
    <property type="molecule type" value="Genomic_DNA"/>
</dbReference>
<dbReference type="InterPro" id="IPR011006">
    <property type="entry name" value="CheY-like_superfamily"/>
</dbReference>
<dbReference type="InterPro" id="IPR003594">
    <property type="entry name" value="HATPase_dom"/>
</dbReference>
<dbReference type="SUPFAM" id="SSF55785">
    <property type="entry name" value="PYP-like sensor domain (PAS domain)"/>
    <property type="match status" value="3"/>
</dbReference>
<dbReference type="SUPFAM" id="SSF52172">
    <property type="entry name" value="CheY-like"/>
    <property type="match status" value="1"/>
</dbReference>
<dbReference type="InterPro" id="IPR004358">
    <property type="entry name" value="Sig_transdc_His_kin-like_C"/>
</dbReference>
<dbReference type="PRINTS" id="PR00344">
    <property type="entry name" value="BCTRLSENSOR"/>
</dbReference>
<evidence type="ECO:0000256" key="6">
    <source>
        <dbReference type="ARBA" id="ARBA00023012"/>
    </source>
</evidence>
<dbReference type="FunFam" id="1.10.287.130:FF:000001">
    <property type="entry name" value="Two-component sensor histidine kinase"/>
    <property type="match status" value="1"/>
</dbReference>
<dbReference type="InterPro" id="IPR003661">
    <property type="entry name" value="HisK_dim/P_dom"/>
</dbReference>
<dbReference type="PANTHER" id="PTHR43711:SF31">
    <property type="entry name" value="HISTIDINE KINASE"/>
    <property type="match status" value="1"/>
</dbReference>
<dbReference type="AlphaFoldDB" id="A0A413V6C9"/>
<dbReference type="InterPro" id="IPR050736">
    <property type="entry name" value="Sensor_HK_Regulatory"/>
</dbReference>
<dbReference type="PROSITE" id="PS50112">
    <property type="entry name" value="PAS"/>
    <property type="match status" value="1"/>
</dbReference>
<dbReference type="SMART" id="SM00091">
    <property type="entry name" value="PAS"/>
    <property type="match status" value="2"/>
</dbReference>
<keyword evidence="5" id="KW-0418">Kinase</keyword>
<dbReference type="Gene3D" id="3.40.50.2300">
    <property type="match status" value="1"/>
</dbReference>
<dbReference type="EC" id="2.7.13.3" evidence="2"/>
<dbReference type="GO" id="GO:0000155">
    <property type="term" value="F:phosphorelay sensor kinase activity"/>
    <property type="evidence" value="ECO:0007669"/>
    <property type="project" value="InterPro"/>
</dbReference>
<evidence type="ECO:0000256" key="4">
    <source>
        <dbReference type="ARBA" id="ARBA00022679"/>
    </source>
</evidence>
<evidence type="ECO:0000256" key="3">
    <source>
        <dbReference type="ARBA" id="ARBA00022553"/>
    </source>
</evidence>
<evidence type="ECO:0000313" key="13">
    <source>
        <dbReference type="Proteomes" id="UP000284379"/>
    </source>
</evidence>
<dbReference type="CDD" id="cd00130">
    <property type="entry name" value="PAS"/>
    <property type="match status" value="1"/>
</dbReference>